<accession>A0A0N1PHI0</accession>
<dbReference type="EMBL" id="KQ460047">
    <property type="protein sequence ID" value="KPJ17999.1"/>
    <property type="molecule type" value="Genomic_DNA"/>
</dbReference>
<evidence type="ECO:0000313" key="1">
    <source>
        <dbReference type="EMBL" id="KPJ17999.1"/>
    </source>
</evidence>
<dbReference type="Proteomes" id="UP000053240">
    <property type="component" value="Unassembled WGS sequence"/>
</dbReference>
<name>A0A0N1PHI0_PAPMA</name>
<keyword evidence="2" id="KW-1185">Reference proteome</keyword>
<protein>
    <submittedName>
        <fullName evidence="1">Uncharacterized protein</fullName>
    </submittedName>
</protein>
<sequence>MADRDFDLLVNTDLFLTIFKEDYEALAEVAEDNDDWEKYVKSAIENFYLEFNKIYYNLEHVQSKNSSEDNYNKAYDLATFLFASRKNFNAVKMAAPVRRIADLIKSIIGGPIEMIQTSCKRDMPVWQCNIAYVSKLIAAEESCPNIWYHSLVLETMLEYNRVQTLSIGDPITKTLGHVKSKNKSPKNLTQAYKAFEFILKTLSETKESARYSLQLRAKLYQFITDLQNDDNLDCNNISTPLYVF</sequence>
<evidence type="ECO:0000313" key="2">
    <source>
        <dbReference type="Proteomes" id="UP000053240"/>
    </source>
</evidence>
<dbReference type="AlphaFoldDB" id="A0A0N1PHI0"/>
<proteinExistence type="predicted"/>
<gene>
    <name evidence="1" type="ORF">RR48_02770</name>
</gene>
<dbReference type="InParanoid" id="A0A0N1PHI0"/>
<organism evidence="1 2">
    <name type="scientific">Papilio machaon</name>
    <name type="common">Old World swallowtail butterfly</name>
    <dbReference type="NCBI Taxonomy" id="76193"/>
    <lineage>
        <taxon>Eukaryota</taxon>
        <taxon>Metazoa</taxon>
        <taxon>Ecdysozoa</taxon>
        <taxon>Arthropoda</taxon>
        <taxon>Hexapoda</taxon>
        <taxon>Insecta</taxon>
        <taxon>Pterygota</taxon>
        <taxon>Neoptera</taxon>
        <taxon>Endopterygota</taxon>
        <taxon>Lepidoptera</taxon>
        <taxon>Glossata</taxon>
        <taxon>Ditrysia</taxon>
        <taxon>Papilionoidea</taxon>
        <taxon>Papilionidae</taxon>
        <taxon>Papilioninae</taxon>
        <taxon>Papilio</taxon>
    </lineage>
</organism>
<reference evidence="1 2" key="1">
    <citation type="journal article" date="2015" name="Nat. Commun.">
        <title>Outbred genome sequencing and CRISPR/Cas9 gene editing in butterflies.</title>
        <authorList>
            <person name="Li X."/>
            <person name="Fan D."/>
            <person name="Zhang W."/>
            <person name="Liu G."/>
            <person name="Zhang L."/>
            <person name="Zhao L."/>
            <person name="Fang X."/>
            <person name="Chen L."/>
            <person name="Dong Y."/>
            <person name="Chen Y."/>
            <person name="Ding Y."/>
            <person name="Zhao R."/>
            <person name="Feng M."/>
            <person name="Zhu Y."/>
            <person name="Feng Y."/>
            <person name="Jiang X."/>
            <person name="Zhu D."/>
            <person name="Xiang H."/>
            <person name="Feng X."/>
            <person name="Li S."/>
            <person name="Wang J."/>
            <person name="Zhang G."/>
            <person name="Kronforst M.R."/>
            <person name="Wang W."/>
        </authorList>
    </citation>
    <scope>NUCLEOTIDE SEQUENCE [LARGE SCALE GENOMIC DNA]</scope>
    <source>
        <strain evidence="1">Ya'a_city_454_Pm</strain>
        <tissue evidence="1">Whole body</tissue>
    </source>
</reference>